<dbReference type="EMBL" id="SGXA01000002">
    <property type="protein sequence ID" value="RZS72744.1"/>
    <property type="molecule type" value="Genomic_DNA"/>
</dbReference>
<feature type="domain" description="RagB/SusD" evidence="6">
    <location>
        <begin position="346"/>
        <end position="483"/>
    </location>
</feature>
<sequence>MKPVYTILIAALIFISPSCKKFLAAYSQNQTFIQSAGDLDELLIGGGYPLESLWQEPYWLDDDLEQNPGLSSKMGSLEFGNFGLHFWQKFPATSGRGIPNVSYGTGYKSFYQKIATLNTILFNIPALREKHQPEKELQRIAGEAHFLRAFYYLLLTNIYGKPYHAATSATDYSVPLKISPEVETGYLTRASVKQVFNQIEIDLLDAEKELNGFNESTVLRASQAAAQALLSRLYLFREEYEKAISYAEKVIQKRYQLRDINTLSATTPFLERASPETIFTARYIGGTSLTFMNDANDVGPGFENYRVTEDLLGIYSNKDLRLQAFFKQTPDYDLIARKSGENPNVNDNSIVRLPELYLNKAEALAVLGQHEKAIATIQELRKKRFKQDDVTNIDLSGAELVHFIRDERRREFCFEQHRWFDLRRYGVNSKYPFGKAIRHRSFAYDASGRYVEGYYELKPYAEEPAAYVLPILDKEIEFNKGNITNEPRPDRPLIP</sequence>
<evidence type="ECO:0000313" key="8">
    <source>
        <dbReference type="EMBL" id="RZS72744.1"/>
    </source>
</evidence>
<dbReference type="SUPFAM" id="SSF48452">
    <property type="entry name" value="TPR-like"/>
    <property type="match status" value="1"/>
</dbReference>
<evidence type="ECO:0000256" key="1">
    <source>
        <dbReference type="ARBA" id="ARBA00004442"/>
    </source>
</evidence>
<evidence type="ECO:0000256" key="3">
    <source>
        <dbReference type="ARBA" id="ARBA00022729"/>
    </source>
</evidence>
<dbReference type="InterPro" id="IPR011990">
    <property type="entry name" value="TPR-like_helical_dom_sf"/>
</dbReference>
<protein>
    <submittedName>
        <fullName evidence="8">SusD-like starch-binding protein associating with outer membrane</fullName>
    </submittedName>
</protein>
<reference evidence="8 9" key="1">
    <citation type="submission" date="2019-02" db="EMBL/GenBank/DDBJ databases">
        <title>Genomic Encyclopedia of Type Strains, Phase IV (KMG-IV): sequencing the most valuable type-strain genomes for metagenomic binning, comparative biology and taxonomic classification.</title>
        <authorList>
            <person name="Goeker M."/>
        </authorList>
    </citation>
    <scope>NUCLEOTIDE SEQUENCE [LARGE SCALE GENOMIC DNA]</scope>
    <source>
        <strain evidence="8 9">DSM 18116</strain>
    </source>
</reference>
<evidence type="ECO:0000256" key="2">
    <source>
        <dbReference type="ARBA" id="ARBA00006275"/>
    </source>
</evidence>
<dbReference type="RefSeq" id="WP_130543132.1">
    <property type="nucleotide sequence ID" value="NZ_CP042431.1"/>
</dbReference>
<evidence type="ECO:0000259" key="6">
    <source>
        <dbReference type="Pfam" id="PF07980"/>
    </source>
</evidence>
<comment type="subcellular location">
    <subcellularLocation>
        <location evidence="1">Cell outer membrane</location>
    </subcellularLocation>
</comment>
<dbReference type="GO" id="GO:0009279">
    <property type="term" value="C:cell outer membrane"/>
    <property type="evidence" value="ECO:0007669"/>
    <property type="project" value="UniProtKB-SubCell"/>
</dbReference>
<name>A0A4Q7MXE0_9BACT</name>
<keyword evidence="5" id="KW-0998">Cell outer membrane</keyword>
<keyword evidence="4" id="KW-0472">Membrane</keyword>
<evidence type="ECO:0000256" key="5">
    <source>
        <dbReference type="ARBA" id="ARBA00023237"/>
    </source>
</evidence>
<dbReference type="Proteomes" id="UP000293874">
    <property type="component" value="Unassembled WGS sequence"/>
</dbReference>
<feature type="domain" description="SusD-like N-terminal" evidence="7">
    <location>
        <begin position="100"/>
        <end position="235"/>
    </location>
</feature>
<keyword evidence="9" id="KW-1185">Reference proteome</keyword>
<comment type="similarity">
    <text evidence="2">Belongs to the SusD family.</text>
</comment>
<gene>
    <name evidence="8" type="ORF">EV199_4667</name>
</gene>
<evidence type="ECO:0000256" key="4">
    <source>
        <dbReference type="ARBA" id="ARBA00023136"/>
    </source>
</evidence>
<proteinExistence type="inferred from homology"/>
<dbReference type="AlphaFoldDB" id="A0A4Q7MXE0"/>
<keyword evidence="3" id="KW-0732">Signal</keyword>
<dbReference type="Gene3D" id="1.25.40.390">
    <property type="match status" value="1"/>
</dbReference>
<dbReference type="InterPro" id="IPR012944">
    <property type="entry name" value="SusD_RagB_dom"/>
</dbReference>
<comment type="caution">
    <text evidence="8">The sequence shown here is derived from an EMBL/GenBank/DDBJ whole genome shotgun (WGS) entry which is preliminary data.</text>
</comment>
<evidence type="ECO:0000259" key="7">
    <source>
        <dbReference type="Pfam" id="PF14322"/>
    </source>
</evidence>
<dbReference type="Pfam" id="PF14322">
    <property type="entry name" value="SusD-like_3"/>
    <property type="match status" value="1"/>
</dbReference>
<dbReference type="Pfam" id="PF07980">
    <property type="entry name" value="SusD_RagB"/>
    <property type="match status" value="1"/>
</dbReference>
<organism evidence="8 9">
    <name type="scientific">Pseudobacter ginsenosidimutans</name>
    <dbReference type="NCBI Taxonomy" id="661488"/>
    <lineage>
        <taxon>Bacteria</taxon>
        <taxon>Pseudomonadati</taxon>
        <taxon>Bacteroidota</taxon>
        <taxon>Chitinophagia</taxon>
        <taxon>Chitinophagales</taxon>
        <taxon>Chitinophagaceae</taxon>
        <taxon>Pseudobacter</taxon>
    </lineage>
</organism>
<dbReference type="OrthoDB" id="629561at2"/>
<evidence type="ECO:0000313" key="9">
    <source>
        <dbReference type="Proteomes" id="UP000293874"/>
    </source>
</evidence>
<dbReference type="InterPro" id="IPR033985">
    <property type="entry name" value="SusD-like_N"/>
</dbReference>
<accession>A0A4Q7MXE0</accession>